<evidence type="ECO:0000256" key="1">
    <source>
        <dbReference type="ARBA" id="ARBA00022988"/>
    </source>
</evidence>
<dbReference type="InterPro" id="IPR038277">
    <property type="entry name" value="UreF_sf"/>
</dbReference>
<dbReference type="Gene3D" id="1.10.4190.10">
    <property type="entry name" value="Urease accessory protein UreF"/>
    <property type="match status" value="1"/>
</dbReference>
<protein>
    <recommendedName>
        <fullName evidence="3">Urease accessory protein UreF</fullName>
    </recommendedName>
</protein>
<comment type="subcellular location">
    <subcellularLocation>
        <location evidence="3">Cytoplasm</location>
    </subcellularLocation>
</comment>
<keyword evidence="3" id="KW-0963">Cytoplasm</keyword>
<dbReference type="PANTHER" id="PTHR33620">
    <property type="entry name" value="UREASE ACCESSORY PROTEIN F"/>
    <property type="match status" value="1"/>
</dbReference>
<reference evidence="4 5" key="1">
    <citation type="submission" date="2020-06" db="EMBL/GenBank/DDBJ databases">
        <title>Rhizobium sp.nov. isolated from the tomato plant.</title>
        <authorList>
            <person name="Thin K.K."/>
            <person name="Zhang X."/>
            <person name="He S."/>
        </authorList>
    </citation>
    <scope>NUCLEOTIDE SEQUENCE [LARGE SCALE GENOMIC DNA]</scope>
    <source>
        <strain evidence="4 5">DBTS2</strain>
    </source>
</reference>
<keyword evidence="2 3" id="KW-0143">Chaperone</keyword>
<comment type="function">
    <text evidence="3">Required for maturation of urease via the functional incorporation of the urease nickel metallocenter.</text>
</comment>
<sequence length="250" mass="25816">MAWLSPAFPVGGFAWSGGLERAVADRLVADAAGLSAWLETVLAHGALWNDAVLFAEAWRQCDREARSRVDDESGCRLSDGRAPRVEDGAGRCVEREAGRGSEDSSDLAELAELGLALAGTAERHAETLSLGRAFVSAASAWPDPVLARLPQDVPYPVAAGALAAAHGVPPVQALAAYLHAALSQSVSAGIRLGVCGQAAGVMILAGLEEEIAVVSARAAAGTLDDLGAAAVHADIASLRHETQHSRLFRS</sequence>
<accession>A0ABX2QA92</accession>
<keyword evidence="5" id="KW-1185">Reference proteome</keyword>
<evidence type="ECO:0000256" key="3">
    <source>
        <dbReference type="HAMAP-Rule" id="MF_01385"/>
    </source>
</evidence>
<name>A0ABX2QA92_9HYPH</name>
<dbReference type="Pfam" id="PF01730">
    <property type="entry name" value="UreF"/>
    <property type="match status" value="1"/>
</dbReference>
<dbReference type="PIRSF" id="PIRSF009467">
    <property type="entry name" value="Ureas_acces_UreF"/>
    <property type="match status" value="1"/>
</dbReference>
<comment type="subunit">
    <text evidence="3">UreD, UreF and UreG form a complex that acts as a GTP-hydrolysis-dependent molecular chaperone, activating the urease apoprotein by helping to assemble the nickel containing metallocenter of UreC. The UreE protein probably delivers the nickel.</text>
</comment>
<dbReference type="HAMAP" id="MF_01385">
    <property type="entry name" value="UreF"/>
    <property type="match status" value="1"/>
</dbReference>
<evidence type="ECO:0000313" key="5">
    <source>
        <dbReference type="Proteomes" id="UP000659172"/>
    </source>
</evidence>
<gene>
    <name evidence="3" type="primary">ureF</name>
    <name evidence="4" type="ORF">HV823_05135</name>
</gene>
<evidence type="ECO:0000313" key="4">
    <source>
        <dbReference type="EMBL" id="NVP54638.1"/>
    </source>
</evidence>
<organism evidence="4 5">
    <name type="scientific">Mycoplana rhizolycopersici</name>
    <dbReference type="NCBI Taxonomy" id="2746702"/>
    <lineage>
        <taxon>Bacteria</taxon>
        <taxon>Pseudomonadati</taxon>
        <taxon>Pseudomonadota</taxon>
        <taxon>Alphaproteobacteria</taxon>
        <taxon>Hyphomicrobiales</taxon>
        <taxon>Rhizobiaceae</taxon>
        <taxon>Mycoplana</taxon>
    </lineage>
</organism>
<dbReference type="PANTHER" id="PTHR33620:SF1">
    <property type="entry name" value="UREASE ACCESSORY PROTEIN F"/>
    <property type="match status" value="1"/>
</dbReference>
<keyword evidence="1 3" id="KW-0996">Nickel insertion</keyword>
<dbReference type="InterPro" id="IPR002639">
    <property type="entry name" value="UreF"/>
</dbReference>
<comment type="similarity">
    <text evidence="3">Belongs to the UreF family.</text>
</comment>
<dbReference type="EMBL" id="JABXYK010000002">
    <property type="protein sequence ID" value="NVP54638.1"/>
    <property type="molecule type" value="Genomic_DNA"/>
</dbReference>
<dbReference type="Proteomes" id="UP000659172">
    <property type="component" value="Unassembled WGS sequence"/>
</dbReference>
<comment type="caution">
    <text evidence="4">The sequence shown here is derived from an EMBL/GenBank/DDBJ whole genome shotgun (WGS) entry which is preliminary data.</text>
</comment>
<proteinExistence type="inferred from homology"/>
<evidence type="ECO:0000256" key="2">
    <source>
        <dbReference type="ARBA" id="ARBA00023186"/>
    </source>
</evidence>